<feature type="domain" description="Tetrapyrrole biosynthesis uroporphyrinogen III synthase" evidence="1">
    <location>
        <begin position="17"/>
        <end position="215"/>
    </location>
</feature>
<dbReference type="InterPro" id="IPR003754">
    <property type="entry name" value="4pyrrol_synth_uPrphyn_synth"/>
</dbReference>
<dbReference type="EMBL" id="BMDW01000006">
    <property type="protein sequence ID" value="GGA43500.1"/>
    <property type="molecule type" value="Genomic_DNA"/>
</dbReference>
<proteinExistence type="predicted"/>
<dbReference type="RefSeq" id="WP_188445977.1">
    <property type="nucleotide sequence ID" value="NZ_BMDW01000006.1"/>
</dbReference>
<dbReference type="Pfam" id="PF02602">
    <property type="entry name" value="HEM4"/>
    <property type="match status" value="1"/>
</dbReference>
<organism evidence="2 3">
    <name type="scientific">Sphingomonas psychrolutea</name>
    <dbReference type="NCBI Taxonomy" id="1259676"/>
    <lineage>
        <taxon>Bacteria</taxon>
        <taxon>Pseudomonadati</taxon>
        <taxon>Pseudomonadota</taxon>
        <taxon>Alphaproteobacteria</taxon>
        <taxon>Sphingomonadales</taxon>
        <taxon>Sphingomonadaceae</taxon>
        <taxon>Sphingomonas</taxon>
    </lineage>
</organism>
<gene>
    <name evidence="2" type="ORF">GCM10011395_12120</name>
</gene>
<comment type="caution">
    <text evidence="2">The sequence shown here is derived from an EMBL/GenBank/DDBJ whole genome shotgun (WGS) entry which is preliminary data.</text>
</comment>
<reference evidence="3" key="1">
    <citation type="journal article" date="2019" name="Int. J. Syst. Evol. Microbiol.">
        <title>The Global Catalogue of Microorganisms (GCM) 10K type strain sequencing project: providing services to taxonomists for standard genome sequencing and annotation.</title>
        <authorList>
            <consortium name="The Broad Institute Genomics Platform"/>
            <consortium name="The Broad Institute Genome Sequencing Center for Infectious Disease"/>
            <person name="Wu L."/>
            <person name="Ma J."/>
        </authorList>
    </citation>
    <scope>NUCLEOTIDE SEQUENCE [LARGE SCALE GENOMIC DNA]</scope>
    <source>
        <strain evidence="3">CGMCC 1.10106</strain>
    </source>
</reference>
<dbReference type="SUPFAM" id="SSF69618">
    <property type="entry name" value="HemD-like"/>
    <property type="match status" value="1"/>
</dbReference>
<dbReference type="Proteomes" id="UP000618591">
    <property type="component" value="Unassembled WGS sequence"/>
</dbReference>
<evidence type="ECO:0000313" key="3">
    <source>
        <dbReference type="Proteomes" id="UP000618591"/>
    </source>
</evidence>
<name>A0ABQ1GGM5_9SPHN</name>
<sequence>MTQRLAVLRPEPGHAATRARAEAAGFETVSLPLFAVQALAWEVPPAAAFDALILTSANAVRFAGAELAGLTSLPVLAVGPHTAAAAQAAGFDVMATGRGDGAEIAAVAEAHGVSRALHLTGRDRTLSAGGPIARVIAVYESAAMAVDPARLTDLIGSTVLLHSARAARRLAELLDAAAIDRARIAITAFSPAIAAAAGRGWAACASAATPDDAALFVAARSIAGQQGR</sequence>
<evidence type="ECO:0000313" key="2">
    <source>
        <dbReference type="EMBL" id="GGA43500.1"/>
    </source>
</evidence>
<dbReference type="InterPro" id="IPR036108">
    <property type="entry name" value="4pyrrol_syn_uPrphyn_synt_sf"/>
</dbReference>
<keyword evidence="3" id="KW-1185">Reference proteome</keyword>
<dbReference type="Gene3D" id="3.40.50.10090">
    <property type="match status" value="2"/>
</dbReference>
<protein>
    <recommendedName>
        <fullName evidence="1">Tetrapyrrole biosynthesis uroporphyrinogen III synthase domain-containing protein</fullName>
    </recommendedName>
</protein>
<accession>A0ABQ1GGM5</accession>
<evidence type="ECO:0000259" key="1">
    <source>
        <dbReference type="Pfam" id="PF02602"/>
    </source>
</evidence>